<name>A0ABW2SJJ0_9ACTO</name>
<evidence type="ECO:0000313" key="5">
    <source>
        <dbReference type="EMBL" id="MFC7580292.1"/>
    </source>
</evidence>
<keyword evidence="2" id="KW-0479">Metal-binding</keyword>
<dbReference type="SUPFAM" id="SSF53187">
    <property type="entry name" value="Zn-dependent exopeptidases"/>
    <property type="match status" value="1"/>
</dbReference>
<dbReference type="Proteomes" id="UP001596527">
    <property type="component" value="Unassembled WGS sequence"/>
</dbReference>
<dbReference type="Gene3D" id="3.30.70.360">
    <property type="match status" value="1"/>
</dbReference>
<evidence type="ECO:0000259" key="4">
    <source>
        <dbReference type="Pfam" id="PF07687"/>
    </source>
</evidence>
<dbReference type="InterPro" id="IPR051458">
    <property type="entry name" value="Cyt/Met_Dipeptidase"/>
</dbReference>
<dbReference type="InterPro" id="IPR002933">
    <property type="entry name" value="Peptidase_M20"/>
</dbReference>
<dbReference type="PANTHER" id="PTHR43270:SF12">
    <property type="entry name" value="SUCCINYL-DIAMINOPIMELATE DESUCCINYLASE"/>
    <property type="match status" value="1"/>
</dbReference>
<dbReference type="PANTHER" id="PTHR43270">
    <property type="entry name" value="BETA-ALA-HIS DIPEPTIDASE"/>
    <property type="match status" value="1"/>
</dbReference>
<feature type="domain" description="Peptidase M20 dimerisation" evidence="4">
    <location>
        <begin position="213"/>
        <end position="354"/>
    </location>
</feature>
<keyword evidence="3" id="KW-0378">Hydrolase</keyword>
<gene>
    <name evidence="5" type="ORF">ACFQWG_03515</name>
</gene>
<keyword evidence="6" id="KW-1185">Reference proteome</keyword>
<reference evidence="6" key="1">
    <citation type="journal article" date="2019" name="Int. J. Syst. Evol. Microbiol.">
        <title>The Global Catalogue of Microorganisms (GCM) 10K type strain sequencing project: providing services to taxonomists for standard genome sequencing and annotation.</title>
        <authorList>
            <consortium name="The Broad Institute Genomics Platform"/>
            <consortium name="The Broad Institute Genome Sequencing Center for Infectious Disease"/>
            <person name="Wu L."/>
            <person name="Ma J."/>
        </authorList>
    </citation>
    <scope>NUCLEOTIDE SEQUENCE [LARGE SCALE GENOMIC DNA]</scope>
    <source>
        <strain evidence="6">CCUG 56698</strain>
    </source>
</reference>
<evidence type="ECO:0000313" key="6">
    <source>
        <dbReference type="Proteomes" id="UP001596527"/>
    </source>
</evidence>
<evidence type="ECO:0000256" key="3">
    <source>
        <dbReference type="ARBA" id="ARBA00022801"/>
    </source>
</evidence>
<dbReference type="RefSeq" id="WP_380972162.1">
    <property type="nucleotide sequence ID" value="NZ_JBHTEF010000001.1"/>
</dbReference>
<dbReference type="InterPro" id="IPR011650">
    <property type="entry name" value="Peptidase_M20_dimer"/>
</dbReference>
<protein>
    <submittedName>
        <fullName evidence="5">M20/M25/M40 family metallo-hydrolase</fullName>
    </submittedName>
</protein>
<evidence type="ECO:0000256" key="2">
    <source>
        <dbReference type="ARBA" id="ARBA00022723"/>
    </source>
</evidence>
<comment type="caution">
    <text evidence="5">The sequence shown here is derived from an EMBL/GenBank/DDBJ whole genome shotgun (WGS) entry which is preliminary data.</text>
</comment>
<accession>A0ABW2SJJ0</accession>
<proteinExistence type="predicted"/>
<dbReference type="NCBIfam" id="NF005914">
    <property type="entry name" value="PRK07907.1"/>
    <property type="match status" value="1"/>
</dbReference>
<dbReference type="Pfam" id="PF07687">
    <property type="entry name" value="M20_dimer"/>
    <property type="match status" value="1"/>
</dbReference>
<organism evidence="5 6">
    <name type="scientific">Schaalia naturae</name>
    <dbReference type="NCBI Taxonomy" id="635203"/>
    <lineage>
        <taxon>Bacteria</taxon>
        <taxon>Bacillati</taxon>
        <taxon>Actinomycetota</taxon>
        <taxon>Actinomycetes</taxon>
        <taxon>Actinomycetales</taxon>
        <taxon>Actinomycetaceae</taxon>
        <taxon>Schaalia</taxon>
    </lineage>
</organism>
<evidence type="ECO:0000256" key="1">
    <source>
        <dbReference type="ARBA" id="ARBA00022670"/>
    </source>
</evidence>
<sequence length="460" mass="48672">MATLTPDLAPSVDVLRARVHEAFPDLVDELIQLVAIPSISSDPEHEADVRASAEHVRQRFEAAGLTGEVLRGANPDGTPGRPGVVARTRRIEGAPTVLLYAHHDVQPTGARKRWSSDPFTAEVRGSRVYGRGASDDGAGIIVHLGALRALAGDLGVNAVVFIEGEEEIGSPSFVDFLQTHAELLRADVIVVADSHNWRPGEPAITTTLRGNSILTVDVTVLEHAVHSGAFGGPILDAVTVAARMIASLHDEAGDVAVAGLGGRGDADVDWPEEEFRAAAGVVDGYQLAGTGDLAARVWTKPAINVIGLDARPVAQSSNTIAPDARFRLSIRTVPGRDPREAMEAVADHLRAHIPFGARVRITPDEYGPGYRADLDSPVTADLRWALTESWGAPSVDIGVGGSIPFISDFQRLFPQAQVVVTGVEDPLTNAHSEDESQSLPDLEHAILAEALLLARLAIGG</sequence>
<keyword evidence="1" id="KW-0645">Protease</keyword>
<dbReference type="Gene3D" id="3.40.630.10">
    <property type="entry name" value="Zn peptidases"/>
    <property type="match status" value="1"/>
</dbReference>
<dbReference type="Pfam" id="PF01546">
    <property type="entry name" value="Peptidase_M20"/>
    <property type="match status" value="1"/>
</dbReference>
<dbReference type="EMBL" id="JBHTEF010000001">
    <property type="protein sequence ID" value="MFC7580292.1"/>
    <property type="molecule type" value="Genomic_DNA"/>
</dbReference>